<feature type="transmembrane region" description="Helical" evidence="6">
    <location>
        <begin position="7"/>
        <end position="28"/>
    </location>
</feature>
<dbReference type="OrthoDB" id="5556956at2759"/>
<protein>
    <submittedName>
        <fullName evidence="7">Uncharacterized protein</fullName>
    </submittedName>
</protein>
<dbReference type="Pfam" id="PF15375">
    <property type="entry name" value="FSAF1"/>
    <property type="match status" value="1"/>
</dbReference>
<evidence type="ECO:0000313" key="7">
    <source>
        <dbReference type="EMBL" id="RAO73690.1"/>
    </source>
</evidence>
<keyword evidence="8" id="KW-1185">Reference proteome</keyword>
<dbReference type="Proteomes" id="UP000249363">
    <property type="component" value="Unassembled WGS sequence"/>
</dbReference>
<organism evidence="7 8">
    <name type="scientific">Talaromyces amestolkiae</name>
    <dbReference type="NCBI Taxonomy" id="1196081"/>
    <lineage>
        <taxon>Eukaryota</taxon>
        <taxon>Fungi</taxon>
        <taxon>Dikarya</taxon>
        <taxon>Ascomycota</taxon>
        <taxon>Pezizomycotina</taxon>
        <taxon>Eurotiomycetes</taxon>
        <taxon>Eurotiomycetidae</taxon>
        <taxon>Eurotiales</taxon>
        <taxon>Trichocomaceae</taxon>
        <taxon>Talaromyces</taxon>
        <taxon>Talaromyces sect. Talaromyces</taxon>
    </lineage>
</organism>
<dbReference type="PANTHER" id="PTHR28096:SF1">
    <property type="entry name" value="PROTEIN FAF1"/>
    <property type="match status" value="1"/>
</dbReference>
<evidence type="ECO:0000256" key="2">
    <source>
        <dbReference type="ARBA" id="ARBA00022692"/>
    </source>
</evidence>
<evidence type="ECO:0000256" key="6">
    <source>
        <dbReference type="SAM" id="Phobius"/>
    </source>
</evidence>
<dbReference type="GO" id="GO:0016020">
    <property type="term" value="C:membrane"/>
    <property type="evidence" value="ECO:0007669"/>
    <property type="project" value="UniProtKB-SubCell"/>
</dbReference>
<dbReference type="PANTHER" id="PTHR28096">
    <property type="entry name" value="PROTEIN FAF1"/>
    <property type="match status" value="1"/>
</dbReference>
<feature type="transmembrane region" description="Helical" evidence="6">
    <location>
        <begin position="48"/>
        <end position="66"/>
    </location>
</feature>
<evidence type="ECO:0000256" key="3">
    <source>
        <dbReference type="ARBA" id="ARBA00022989"/>
    </source>
</evidence>
<dbReference type="InterPro" id="IPR053030">
    <property type="entry name" value="Ribosomal_biogenesis_FAF1-like"/>
</dbReference>
<dbReference type="AlphaFoldDB" id="A0A364LCZ7"/>
<feature type="region of interest" description="Disordered" evidence="5">
    <location>
        <begin position="117"/>
        <end position="155"/>
    </location>
</feature>
<reference evidence="7 8" key="1">
    <citation type="journal article" date="2017" name="Biotechnol. Biofuels">
        <title>Differential beta-glucosidase expression as a function of carbon source availability in Talaromyces amestolkiae: a genomic and proteomic approach.</title>
        <authorList>
            <person name="de Eugenio L.I."/>
            <person name="Mendez-Liter J.A."/>
            <person name="Nieto-Dominguez M."/>
            <person name="Alonso L."/>
            <person name="Gil-Munoz J."/>
            <person name="Barriuso J."/>
            <person name="Prieto A."/>
            <person name="Martinez M.J."/>
        </authorList>
    </citation>
    <scope>NUCLEOTIDE SEQUENCE [LARGE SCALE GENOMIC DNA]</scope>
    <source>
        <strain evidence="7 8">CIB</strain>
    </source>
</reference>
<comment type="subcellular location">
    <subcellularLocation>
        <location evidence="1">Membrane</location>
    </subcellularLocation>
</comment>
<dbReference type="GO" id="GO:0005730">
    <property type="term" value="C:nucleolus"/>
    <property type="evidence" value="ECO:0007669"/>
    <property type="project" value="TreeGrafter"/>
</dbReference>
<keyword evidence="2 6" id="KW-0812">Transmembrane</keyword>
<proteinExistence type="predicted"/>
<dbReference type="Pfam" id="PF23489">
    <property type="entry name" value="V-ATPase_su_f"/>
    <property type="match status" value="1"/>
</dbReference>
<evidence type="ECO:0000256" key="5">
    <source>
        <dbReference type="SAM" id="MobiDB-lite"/>
    </source>
</evidence>
<feature type="region of interest" description="Disordered" evidence="5">
    <location>
        <begin position="191"/>
        <end position="210"/>
    </location>
</feature>
<dbReference type="InterPro" id="IPR027973">
    <property type="entry name" value="FSAF1-like"/>
</dbReference>
<evidence type="ECO:0000256" key="1">
    <source>
        <dbReference type="ARBA" id="ARBA00004370"/>
    </source>
</evidence>
<dbReference type="InterPro" id="IPR056552">
    <property type="entry name" value="Ribonucl_Kappa"/>
</dbReference>
<evidence type="ECO:0000256" key="4">
    <source>
        <dbReference type="ARBA" id="ARBA00023136"/>
    </source>
</evidence>
<dbReference type="GO" id="GO:0000462">
    <property type="term" value="P:maturation of SSU-rRNA from tricistronic rRNA transcript (SSU-rRNA, 5.8S rRNA, LSU-rRNA)"/>
    <property type="evidence" value="ECO:0007669"/>
    <property type="project" value="TreeGrafter"/>
</dbReference>
<name>A0A364LCZ7_TALAM</name>
<sequence>MKPIFSAMNAWSCVVISFFAVIILSILGSLYNANHPAFTGSEGTPEDGTVVAGSIFTAVIVYAWGFSDRTDSMRDAVVKRRKISKFSTEPKTPNTEAQADDSNDLLRKFFESRFQPLDIPTNSTTTSHISDEDDEEDESVEDFGGFSDDGSENEEEEVMVVEHVDARKEDVMLDKQTRKALLSAKILASTESSTIASKPENKPKGEAADNETQNLQNDLALQRLLKESHLLDSSSSDLNPTGKNRHKALDLRLQALGAKKSIYEQNRMPKSHREGIQFKAIKTETTRRREARENGIILEKPVFKQQKSSTKRRERGVGAPAVGKFSGGTLKLSKHDLASIQGPSRKGGKGARGGKGSKRGRR</sequence>
<dbReference type="RefSeq" id="XP_040738204.1">
    <property type="nucleotide sequence ID" value="XM_040882647.1"/>
</dbReference>
<feature type="region of interest" description="Disordered" evidence="5">
    <location>
        <begin position="305"/>
        <end position="362"/>
    </location>
</feature>
<feature type="compositionally biased region" description="Acidic residues" evidence="5">
    <location>
        <begin position="131"/>
        <end position="141"/>
    </location>
</feature>
<dbReference type="EMBL" id="MIKG01000026">
    <property type="protein sequence ID" value="RAO73690.1"/>
    <property type="molecule type" value="Genomic_DNA"/>
</dbReference>
<keyword evidence="4 6" id="KW-0472">Membrane</keyword>
<dbReference type="GeneID" id="63798916"/>
<keyword evidence="3 6" id="KW-1133">Transmembrane helix</keyword>
<gene>
    <name evidence="7" type="ORF">BHQ10_009702</name>
</gene>
<accession>A0A364LCZ7</accession>
<evidence type="ECO:0000313" key="8">
    <source>
        <dbReference type="Proteomes" id="UP000249363"/>
    </source>
</evidence>
<dbReference type="STRING" id="1196081.A0A364LCZ7"/>
<comment type="caution">
    <text evidence="7">The sequence shown here is derived from an EMBL/GenBank/DDBJ whole genome shotgun (WGS) entry which is preliminary data.</text>
</comment>